<evidence type="ECO:0000313" key="2">
    <source>
        <dbReference type="EMBL" id="SDP79310.1"/>
    </source>
</evidence>
<gene>
    <name evidence="2" type="ORF">SAMN04488529_11769</name>
</gene>
<protein>
    <submittedName>
        <fullName evidence="2">KTSC domain-containing protein</fullName>
    </submittedName>
</protein>
<accession>A0A1H0VLJ3</accession>
<sequence>MIMSQVSSSRISKVGWEHNTLYIQFKNGVMYEYINVSKSEYESFLASPSLGSALSRLDKIHDYNKL</sequence>
<dbReference type="Pfam" id="PF13619">
    <property type="entry name" value="KTSC"/>
    <property type="match status" value="1"/>
</dbReference>
<dbReference type="OrthoDB" id="8450910at2"/>
<organism evidence="2 3">
    <name type="scientific">Clostridium gasigenes</name>
    <dbReference type="NCBI Taxonomy" id="94869"/>
    <lineage>
        <taxon>Bacteria</taxon>
        <taxon>Bacillati</taxon>
        <taxon>Bacillota</taxon>
        <taxon>Clostridia</taxon>
        <taxon>Eubacteriales</taxon>
        <taxon>Clostridiaceae</taxon>
        <taxon>Clostridium</taxon>
    </lineage>
</organism>
<evidence type="ECO:0000313" key="3">
    <source>
        <dbReference type="Proteomes" id="UP000198597"/>
    </source>
</evidence>
<dbReference type="EMBL" id="FNJM01000017">
    <property type="protein sequence ID" value="SDP79310.1"/>
    <property type="molecule type" value="Genomic_DNA"/>
</dbReference>
<dbReference type="AlphaFoldDB" id="A0A1H0VLJ3"/>
<feature type="domain" description="KTSC" evidence="1">
    <location>
        <begin position="7"/>
        <end position="56"/>
    </location>
</feature>
<dbReference type="InterPro" id="IPR025309">
    <property type="entry name" value="KTSC_dom"/>
</dbReference>
<name>A0A1H0VLJ3_9CLOT</name>
<evidence type="ECO:0000259" key="1">
    <source>
        <dbReference type="Pfam" id="PF13619"/>
    </source>
</evidence>
<keyword evidence="3" id="KW-1185">Reference proteome</keyword>
<dbReference type="Proteomes" id="UP000198597">
    <property type="component" value="Unassembled WGS sequence"/>
</dbReference>
<proteinExistence type="predicted"/>
<reference evidence="2 3" key="1">
    <citation type="submission" date="2016-10" db="EMBL/GenBank/DDBJ databases">
        <authorList>
            <person name="de Groot N.N."/>
        </authorList>
    </citation>
    <scope>NUCLEOTIDE SEQUENCE [LARGE SCALE GENOMIC DNA]</scope>
    <source>
        <strain evidence="2 3">DSM 12272</strain>
    </source>
</reference>
<dbReference type="RefSeq" id="WP_089972885.1">
    <property type="nucleotide sequence ID" value="NZ_FNJM01000017.1"/>
</dbReference>